<sequence>MRNLITHNSRRDDTRNQRIGNTGEEDKDHRAQNTKRKRVVDAKSSPALNDLFHVLHLSRAIKGIVTRSL</sequence>
<organism evidence="2">
    <name type="scientific">bioreactor metagenome</name>
    <dbReference type="NCBI Taxonomy" id="1076179"/>
    <lineage>
        <taxon>unclassified sequences</taxon>
        <taxon>metagenomes</taxon>
        <taxon>ecological metagenomes</taxon>
    </lineage>
</organism>
<reference evidence="2" key="1">
    <citation type="submission" date="2019-08" db="EMBL/GenBank/DDBJ databases">
        <authorList>
            <person name="Kucharzyk K."/>
            <person name="Murdoch R.W."/>
            <person name="Higgins S."/>
            <person name="Loffler F."/>
        </authorList>
    </citation>
    <scope>NUCLEOTIDE SEQUENCE</scope>
</reference>
<name>A0A645FA69_9ZZZZ</name>
<accession>A0A645FA69</accession>
<dbReference type="AlphaFoldDB" id="A0A645FA69"/>
<gene>
    <name evidence="2" type="ORF">SDC9_157514</name>
</gene>
<feature type="region of interest" description="Disordered" evidence="1">
    <location>
        <begin position="1"/>
        <end position="42"/>
    </location>
</feature>
<protein>
    <submittedName>
        <fullName evidence="2">Uncharacterized protein</fullName>
    </submittedName>
</protein>
<evidence type="ECO:0000313" key="2">
    <source>
        <dbReference type="EMBL" id="MPN10219.1"/>
    </source>
</evidence>
<comment type="caution">
    <text evidence="2">The sequence shown here is derived from an EMBL/GenBank/DDBJ whole genome shotgun (WGS) entry which is preliminary data.</text>
</comment>
<dbReference type="EMBL" id="VSSQ01056367">
    <property type="protein sequence ID" value="MPN10219.1"/>
    <property type="molecule type" value="Genomic_DNA"/>
</dbReference>
<proteinExistence type="predicted"/>
<evidence type="ECO:0000256" key="1">
    <source>
        <dbReference type="SAM" id="MobiDB-lite"/>
    </source>
</evidence>